<sequence>MPIHGLRVTLQPPDGTAFDEDAILSLATGANGGEVYSGNSGFWIEVVDAGDGTQRVADYGWPDGKRGHTIVSQVPVIL</sequence>
<dbReference type="Proteomes" id="UP000000851">
    <property type="component" value="Chromosome"/>
</dbReference>
<reference evidence="1 2" key="1">
    <citation type="journal article" date="2009" name="Stand. Genomic Sci.">
        <title>Complete genome sequence of Catenulispora acidiphila type strain (ID 139908).</title>
        <authorList>
            <person name="Copeland A."/>
            <person name="Lapidus A."/>
            <person name="Glavina Del Rio T."/>
            <person name="Nolan M."/>
            <person name="Lucas S."/>
            <person name="Chen F."/>
            <person name="Tice H."/>
            <person name="Cheng J.F."/>
            <person name="Bruce D."/>
            <person name="Goodwin L."/>
            <person name="Pitluck S."/>
            <person name="Mikhailova N."/>
            <person name="Pati A."/>
            <person name="Ivanova N."/>
            <person name="Mavromatis K."/>
            <person name="Chen A."/>
            <person name="Palaniappan K."/>
            <person name="Chain P."/>
            <person name="Land M."/>
            <person name="Hauser L."/>
            <person name="Chang Y.J."/>
            <person name="Jeffries C.D."/>
            <person name="Chertkov O."/>
            <person name="Brettin T."/>
            <person name="Detter J.C."/>
            <person name="Han C."/>
            <person name="Ali Z."/>
            <person name="Tindall B.J."/>
            <person name="Goker M."/>
            <person name="Bristow J."/>
            <person name="Eisen J.A."/>
            <person name="Markowitz V."/>
            <person name="Hugenholtz P."/>
            <person name="Kyrpides N.C."/>
            <person name="Klenk H.P."/>
        </authorList>
    </citation>
    <scope>NUCLEOTIDE SEQUENCE [LARGE SCALE GENOMIC DNA]</scope>
    <source>
        <strain evidence="2">DSM 44928 / JCM 14897 / NBRC 102108 / NRRL B-24433 / ID139908</strain>
    </source>
</reference>
<evidence type="ECO:0000313" key="1">
    <source>
        <dbReference type="EMBL" id="ACU75982.1"/>
    </source>
</evidence>
<evidence type="ECO:0000313" key="2">
    <source>
        <dbReference type="Proteomes" id="UP000000851"/>
    </source>
</evidence>
<dbReference type="STRING" id="479433.Caci_7153"/>
<dbReference type="KEGG" id="cai:Caci_7153"/>
<dbReference type="AlphaFoldDB" id="C7Q6W9"/>
<dbReference type="InParanoid" id="C7Q6W9"/>
<organism evidence="1 2">
    <name type="scientific">Catenulispora acidiphila (strain DSM 44928 / JCM 14897 / NBRC 102108 / NRRL B-24433 / ID139908)</name>
    <dbReference type="NCBI Taxonomy" id="479433"/>
    <lineage>
        <taxon>Bacteria</taxon>
        <taxon>Bacillati</taxon>
        <taxon>Actinomycetota</taxon>
        <taxon>Actinomycetes</taxon>
        <taxon>Catenulisporales</taxon>
        <taxon>Catenulisporaceae</taxon>
        <taxon>Catenulispora</taxon>
    </lineage>
</organism>
<dbReference type="HOGENOM" id="CLU_2615526_0_0_11"/>
<protein>
    <submittedName>
        <fullName evidence="1">Uncharacterized protein</fullName>
    </submittedName>
</protein>
<dbReference type="EMBL" id="CP001700">
    <property type="protein sequence ID" value="ACU75982.1"/>
    <property type="molecule type" value="Genomic_DNA"/>
</dbReference>
<keyword evidence="2" id="KW-1185">Reference proteome</keyword>
<gene>
    <name evidence="1" type="ordered locus">Caci_7153</name>
</gene>
<name>C7Q6W9_CATAD</name>
<accession>C7Q6W9</accession>
<proteinExistence type="predicted"/>
<dbReference type="RefSeq" id="WP_015795710.1">
    <property type="nucleotide sequence ID" value="NC_013131.1"/>
</dbReference>